<feature type="compositionally biased region" description="Basic and acidic residues" evidence="1">
    <location>
        <begin position="47"/>
        <end position="62"/>
    </location>
</feature>
<feature type="region of interest" description="Disordered" evidence="1">
    <location>
        <begin position="40"/>
        <end position="91"/>
    </location>
</feature>
<protein>
    <recommendedName>
        <fullName evidence="5">Peptidase C51 domain-containing protein</fullName>
    </recommendedName>
</protein>
<dbReference type="PATRIC" id="fig|1029756.8.peg.1162"/>
<evidence type="ECO:0000256" key="2">
    <source>
        <dbReference type="SAM" id="SignalP"/>
    </source>
</evidence>
<feature type="chain" id="PRO_5004740616" description="Peptidase C51 domain-containing protein" evidence="2">
    <location>
        <begin position="24"/>
        <end position="178"/>
    </location>
</feature>
<dbReference type="Proteomes" id="UP000018542">
    <property type="component" value="Chromosome"/>
</dbReference>
<keyword evidence="2" id="KW-0732">Signal</keyword>
<evidence type="ECO:0000256" key="1">
    <source>
        <dbReference type="SAM" id="MobiDB-lite"/>
    </source>
</evidence>
<feature type="signal peptide" evidence="2">
    <location>
        <begin position="1"/>
        <end position="23"/>
    </location>
</feature>
<gene>
    <name evidence="3" type="ORF">W911_05525</name>
</gene>
<proteinExistence type="predicted"/>
<keyword evidence="4" id="KW-1185">Reference proteome</keyword>
<evidence type="ECO:0000313" key="4">
    <source>
        <dbReference type="Proteomes" id="UP000018542"/>
    </source>
</evidence>
<dbReference type="KEGG" id="hni:W911_05525"/>
<name>V5SDE5_9HYPH</name>
<organism evidence="3 4">
    <name type="scientific">Hyphomicrobium nitrativorans NL23</name>
    <dbReference type="NCBI Taxonomy" id="1029756"/>
    <lineage>
        <taxon>Bacteria</taxon>
        <taxon>Pseudomonadati</taxon>
        <taxon>Pseudomonadota</taxon>
        <taxon>Alphaproteobacteria</taxon>
        <taxon>Hyphomicrobiales</taxon>
        <taxon>Hyphomicrobiaceae</taxon>
        <taxon>Hyphomicrobium</taxon>
    </lineage>
</organism>
<dbReference type="EMBL" id="CP006912">
    <property type="protein sequence ID" value="AHB47974.1"/>
    <property type="molecule type" value="Genomic_DNA"/>
</dbReference>
<reference evidence="3 4" key="1">
    <citation type="journal article" date="2014" name="Genome Announc.">
        <title>Complete Genome Sequence of Hyphomicrobium nitrativorans Strain NL23, a Denitrifying Bacterium Isolated from Biofilm of a Methanol-Fed Denitrification System Treating Seawater at the Montreal Biodome.</title>
        <authorList>
            <person name="Martineau C."/>
            <person name="Villeneuve C."/>
            <person name="Mauffrey F."/>
            <person name="Villemur R."/>
        </authorList>
    </citation>
    <scope>NUCLEOTIDE SEQUENCE [LARGE SCALE GENOMIC DNA]</scope>
    <source>
        <strain evidence="3">NL23</strain>
    </source>
</reference>
<sequence length="178" mass="19357">MTKYAFAVLAALFAWAGATSADARPSRDAAYEWNPFVQPSSSVAQSRGDRAERRGATRERGASRGRAARLRQARSQETSYHNPSRGPYNAGPRPGRWCGWWMRTQRGGGAHLNVAWNWSKWGRPAGGPQVGAVVVWRGHVGEIVGRASNGKWLVRSGNDGGKVRTRARSVAGAVFRVG</sequence>
<accession>V5SDE5</accession>
<dbReference type="RefSeq" id="WP_023786506.1">
    <property type="nucleotide sequence ID" value="NC_022997.1"/>
</dbReference>
<evidence type="ECO:0000313" key="3">
    <source>
        <dbReference type="EMBL" id="AHB47974.1"/>
    </source>
</evidence>
<evidence type="ECO:0008006" key="5">
    <source>
        <dbReference type="Google" id="ProtNLM"/>
    </source>
</evidence>
<dbReference type="HOGENOM" id="CLU_129240_0_0_5"/>
<dbReference type="AlphaFoldDB" id="V5SDE5"/>